<organism evidence="2 3">
    <name type="scientific">Actinophytocola glycyrrhizae</name>
    <dbReference type="NCBI Taxonomy" id="2044873"/>
    <lineage>
        <taxon>Bacteria</taxon>
        <taxon>Bacillati</taxon>
        <taxon>Actinomycetota</taxon>
        <taxon>Actinomycetes</taxon>
        <taxon>Pseudonocardiales</taxon>
        <taxon>Pseudonocardiaceae</taxon>
    </lineage>
</organism>
<gene>
    <name evidence="2" type="ORF">ACFPCV_37705</name>
</gene>
<evidence type="ECO:0000259" key="1">
    <source>
        <dbReference type="Pfam" id="PF24831"/>
    </source>
</evidence>
<dbReference type="EMBL" id="JBHSIS010000027">
    <property type="protein sequence ID" value="MFC4859265.1"/>
    <property type="molecule type" value="Genomic_DNA"/>
</dbReference>
<evidence type="ECO:0000313" key="3">
    <source>
        <dbReference type="Proteomes" id="UP001595859"/>
    </source>
</evidence>
<keyword evidence="3" id="KW-1185">Reference proteome</keyword>
<comment type="caution">
    <text evidence="2">The sequence shown here is derived from an EMBL/GenBank/DDBJ whole genome shotgun (WGS) entry which is preliminary data.</text>
</comment>
<sequence length="149" mass="16488">MPSLAVLVATTRTQGKHGSDFAHVPDGELVDLAPACCCGEYEADLDGPCGNARAFQGLDSYRPTTTAEVAVRALTVVQYRNLFHRSLITAGYEDDQELWREAQEDADEMLDYAASWPPGTVLERRGRVLVVRARPTVLTGIRRDRQPTR</sequence>
<dbReference type="RefSeq" id="WP_378062218.1">
    <property type="nucleotide sequence ID" value="NZ_JBHSIS010000027.1"/>
</dbReference>
<evidence type="ECO:0000313" key="2">
    <source>
        <dbReference type="EMBL" id="MFC4859265.1"/>
    </source>
</evidence>
<dbReference type="Pfam" id="PF24831">
    <property type="entry name" value="DUF7715"/>
    <property type="match status" value="1"/>
</dbReference>
<feature type="domain" description="DUF7715" evidence="1">
    <location>
        <begin position="5"/>
        <end position="133"/>
    </location>
</feature>
<proteinExistence type="predicted"/>
<name>A0ABV9SBX7_9PSEU</name>
<accession>A0ABV9SBX7</accession>
<dbReference type="InterPro" id="IPR056132">
    <property type="entry name" value="DUF7715"/>
</dbReference>
<dbReference type="Proteomes" id="UP001595859">
    <property type="component" value="Unassembled WGS sequence"/>
</dbReference>
<protein>
    <recommendedName>
        <fullName evidence="1">DUF7715 domain-containing protein</fullName>
    </recommendedName>
</protein>
<reference evidence="3" key="1">
    <citation type="journal article" date="2019" name="Int. J. Syst. Evol. Microbiol.">
        <title>The Global Catalogue of Microorganisms (GCM) 10K type strain sequencing project: providing services to taxonomists for standard genome sequencing and annotation.</title>
        <authorList>
            <consortium name="The Broad Institute Genomics Platform"/>
            <consortium name="The Broad Institute Genome Sequencing Center for Infectious Disease"/>
            <person name="Wu L."/>
            <person name="Ma J."/>
        </authorList>
    </citation>
    <scope>NUCLEOTIDE SEQUENCE [LARGE SCALE GENOMIC DNA]</scope>
    <source>
        <strain evidence="3">ZS-22-S1</strain>
    </source>
</reference>